<comment type="similarity">
    <text evidence="1">Belongs to the short-chain dehydrogenases/reductases (SDR) family.</text>
</comment>
<name>A0A6I8LS15_9PSEU</name>
<dbReference type="EMBL" id="CABVGP010000001">
    <property type="protein sequence ID" value="VVJ18405.1"/>
    <property type="molecule type" value="Genomic_DNA"/>
</dbReference>
<dbReference type="InterPro" id="IPR036291">
    <property type="entry name" value="NAD(P)-bd_dom_sf"/>
</dbReference>
<dbReference type="AlphaFoldDB" id="A0A6I8LS15"/>
<organism evidence="3 4">
    <name type="scientific">Amycolatopsis camponoti</name>
    <dbReference type="NCBI Taxonomy" id="2606593"/>
    <lineage>
        <taxon>Bacteria</taxon>
        <taxon>Bacillati</taxon>
        <taxon>Actinomycetota</taxon>
        <taxon>Actinomycetes</taxon>
        <taxon>Pseudonocardiales</taxon>
        <taxon>Pseudonocardiaceae</taxon>
        <taxon>Amycolatopsis</taxon>
    </lineage>
</organism>
<proteinExistence type="inferred from homology"/>
<dbReference type="PANTHER" id="PTHR42879">
    <property type="entry name" value="3-OXOACYL-(ACYL-CARRIER-PROTEIN) REDUCTASE"/>
    <property type="match status" value="1"/>
</dbReference>
<dbReference type="GO" id="GO:0004316">
    <property type="term" value="F:3-oxoacyl-[acyl-carrier-protein] reductase (NADPH) activity"/>
    <property type="evidence" value="ECO:0007669"/>
    <property type="project" value="UniProtKB-EC"/>
</dbReference>
<dbReference type="PANTHER" id="PTHR42879:SF2">
    <property type="entry name" value="3-OXOACYL-[ACYL-CARRIER-PROTEIN] REDUCTASE FABG"/>
    <property type="match status" value="1"/>
</dbReference>
<dbReference type="FunFam" id="3.40.50.720:FF:000084">
    <property type="entry name" value="Short-chain dehydrogenase reductase"/>
    <property type="match status" value="1"/>
</dbReference>
<evidence type="ECO:0000256" key="2">
    <source>
        <dbReference type="ARBA" id="ARBA00023002"/>
    </source>
</evidence>
<dbReference type="InterPro" id="IPR050259">
    <property type="entry name" value="SDR"/>
</dbReference>
<reference evidence="3 4" key="1">
    <citation type="submission" date="2019-09" db="EMBL/GenBank/DDBJ databases">
        <authorList>
            <person name="Leyn A S."/>
        </authorList>
    </citation>
    <scope>NUCLEOTIDE SEQUENCE [LARGE SCALE GENOMIC DNA]</scope>
    <source>
        <strain evidence="3">AA231_1</strain>
    </source>
</reference>
<dbReference type="PRINTS" id="PR00080">
    <property type="entry name" value="SDRFAMILY"/>
</dbReference>
<gene>
    <name evidence="3" type="ORF">AA23TX_03426</name>
</gene>
<dbReference type="Pfam" id="PF13561">
    <property type="entry name" value="adh_short_C2"/>
    <property type="match status" value="1"/>
</dbReference>
<keyword evidence="4" id="KW-1185">Reference proteome</keyword>
<dbReference type="CDD" id="cd05233">
    <property type="entry name" value="SDR_c"/>
    <property type="match status" value="1"/>
</dbReference>
<evidence type="ECO:0000256" key="1">
    <source>
        <dbReference type="ARBA" id="ARBA00006484"/>
    </source>
</evidence>
<dbReference type="Gene3D" id="3.40.50.720">
    <property type="entry name" value="NAD(P)-binding Rossmann-like Domain"/>
    <property type="match status" value="1"/>
</dbReference>
<accession>A0A6I8LS15</accession>
<evidence type="ECO:0000313" key="4">
    <source>
        <dbReference type="Proteomes" id="UP000399805"/>
    </source>
</evidence>
<dbReference type="PRINTS" id="PR00081">
    <property type="entry name" value="GDHRDH"/>
</dbReference>
<dbReference type="InterPro" id="IPR002347">
    <property type="entry name" value="SDR_fam"/>
</dbReference>
<protein>
    <submittedName>
        <fullName evidence="3">3-oxoacyl-[acyl-carrier protein] reductase (EC)</fullName>
        <ecNumber evidence="3">1.1.1.100</ecNumber>
    </submittedName>
</protein>
<keyword evidence="2 3" id="KW-0560">Oxidoreductase</keyword>
<dbReference type="Proteomes" id="UP000399805">
    <property type="component" value="Unassembled WGS sequence"/>
</dbReference>
<sequence length="250" mass="25331">MWCKRLSWAGRTALVTGATAGIGEAVARQLATLGADVVVHGRDIGRGARVVKEIQADGGTARFVAADLSDPADVRRLAEAAGDVDILVNNAGIYLFGSTADTDDATFDAHFAVNLRAPFILVRELAPGMVRRGRGAIVNLSTFGASVPGRGGGAYGASKAGLELLTKIWADEYGPAGVRVNAVAAGPTRTPGTAAYGEFAEALGGVTTLGRVAEAEEIANAVVFLATPAAGYVSGAVLPAHGGLQAVAPH</sequence>
<evidence type="ECO:0000313" key="3">
    <source>
        <dbReference type="EMBL" id="VVJ18405.1"/>
    </source>
</evidence>
<dbReference type="SUPFAM" id="SSF51735">
    <property type="entry name" value="NAD(P)-binding Rossmann-fold domains"/>
    <property type="match status" value="1"/>
</dbReference>
<dbReference type="EC" id="1.1.1.100" evidence="3"/>